<dbReference type="InterPro" id="IPR037522">
    <property type="entry name" value="HD_GYP_dom"/>
</dbReference>
<feature type="modified residue" description="4-aspartylphosphate" evidence="1">
    <location>
        <position position="55"/>
    </location>
</feature>
<dbReference type="GO" id="GO:0000160">
    <property type="term" value="P:phosphorelay signal transduction system"/>
    <property type="evidence" value="ECO:0007669"/>
    <property type="project" value="InterPro"/>
</dbReference>
<dbReference type="Gene3D" id="1.10.3210.10">
    <property type="entry name" value="Hypothetical protein af1432"/>
    <property type="match status" value="1"/>
</dbReference>
<dbReference type="SUPFAM" id="SSF109604">
    <property type="entry name" value="HD-domain/PDEase-like"/>
    <property type="match status" value="1"/>
</dbReference>
<protein>
    <submittedName>
        <fullName evidence="5">Two-component system response regulator</fullName>
    </submittedName>
</protein>
<dbReference type="PANTHER" id="PTHR45228">
    <property type="entry name" value="CYCLIC DI-GMP PHOSPHODIESTERASE TM_0186-RELATED"/>
    <property type="match status" value="1"/>
</dbReference>
<dbReference type="Pfam" id="PF00072">
    <property type="entry name" value="Response_reg"/>
    <property type="match status" value="1"/>
</dbReference>
<dbReference type="PANTHER" id="PTHR45228:SF5">
    <property type="entry name" value="CYCLIC DI-GMP PHOSPHODIESTERASE VC_1348-RELATED"/>
    <property type="match status" value="1"/>
</dbReference>
<dbReference type="Gene3D" id="3.40.50.2300">
    <property type="match status" value="1"/>
</dbReference>
<accession>A0A6P1DWE2</accession>
<dbReference type="InterPro" id="IPR001789">
    <property type="entry name" value="Sig_transdc_resp-reg_receiver"/>
</dbReference>
<dbReference type="Proteomes" id="UP000471640">
    <property type="component" value="Unassembled WGS sequence"/>
</dbReference>
<dbReference type="InterPro" id="IPR052020">
    <property type="entry name" value="Cyclic_di-GMP/3'3'-cGAMP_PDE"/>
</dbReference>
<reference evidence="5 6" key="2">
    <citation type="submission" date="2020-02" db="EMBL/GenBank/DDBJ databases">
        <title>Genome sequences of Thiorhodococcus mannitoliphagus and Thiorhodococcus minor, purple sulfur photosynthetic bacteria in the gammaproteobacterial family, Chromatiaceae.</title>
        <authorList>
            <person name="Aviles F.A."/>
            <person name="Meyer T.E."/>
            <person name="Kyndt J.A."/>
        </authorList>
    </citation>
    <scope>NUCLEOTIDE SEQUENCE [LARGE SCALE GENOMIC DNA]</scope>
    <source>
        <strain evidence="5 6">DSM 18266</strain>
    </source>
</reference>
<sequence>MTEKPIVLVVDDTPENIDVLSGALRGDYKIKVAASGETALRIAAGEPKPDIVLLDIMMPEMDGYEVCRRLKANPVTARIPVIFITAKAEVSDEQRGFELGAVDYITKPISPPIVRARVRTQLALYDQRRELEKIVAERTSELNETRLAVIRRLGRAAEFKDNETGLHVIRMSRYSRLIAEAIRVSDDWAELLLNAAPMHDIGKIGIPDHILRKPGKLDPDEWETMRRHPAFGAEIISDHPSELLRLSREIALAHHEKWDGAGYPYGLAGEDIPISARIVAIADVFDALTTERPYKPAWAVEKAVALIEQEAGRHFDPTLVGAFREVLPQVLEVRDRYAEHGVHID</sequence>
<gene>
    <name evidence="5" type="ORF">G3480_13635</name>
</gene>
<evidence type="ECO:0000259" key="4">
    <source>
        <dbReference type="PROSITE" id="PS51832"/>
    </source>
</evidence>
<comment type="caution">
    <text evidence="5">The sequence shown here is derived from an EMBL/GenBank/DDBJ whole genome shotgun (WGS) entry which is preliminary data.</text>
</comment>
<evidence type="ECO:0000313" key="6">
    <source>
        <dbReference type="Proteomes" id="UP000471640"/>
    </source>
</evidence>
<keyword evidence="6" id="KW-1185">Reference proteome</keyword>
<dbReference type="SMART" id="SM00448">
    <property type="entry name" value="REC"/>
    <property type="match status" value="1"/>
</dbReference>
<dbReference type="Pfam" id="PF13487">
    <property type="entry name" value="HD_5"/>
    <property type="match status" value="1"/>
</dbReference>
<reference evidence="6" key="1">
    <citation type="journal article" date="2020" name="Microbiol. Resour. Announc.">
        <title>Draft Genome Sequences of Thiorhodococcus mannitoliphagus and Thiorhodococcus minor, Purple Sulfur Photosynthetic Bacteria in the Gammaproteobacterial Family Chromatiaceae.</title>
        <authorList>
            <person name="Aviles F.A."/>
            <person name="Meyer T.E."/>
            <person name="Kyndt J.A."/>
        </authorList>
    </citation>
    <scope>NUCLEOTIDE SEQUENCE [LARGE SCALE GENOMIC DNA]</scope>
    <source>
        <strain evidence="6">DSM 18266</strain>
    </source>
</reference>
<feature type="domain" description="Response regulatory" evidence="2">
    <location>
        <begin position="6"/>
        <end position="122"/>
    </location>
</feature>
<dbReference type="PROSITE" id="PS51831">
    <property type="entry name" value="HD"/>
    <property type="match status" value="1"/>
</dbReference>
<dbReference type="CDD" id="cd00077">
    <property type="entry name" value="HDc"/>
    <property type="match status" value="1"/>
</dbReference>
<keyword evidence="1" id="KW-0597">Phosphoprotein</keyword>
<dbReference type="PROSITE" id="PS50110">
    <property type="entry name" value="RESPONSE_REGULATORY"/>
    <property type="match status" value="1"/>
</dbReference>
<name>A0A6P1DWE2_9GAMM</name>
<evidence type="ECO:0000259" key="2">
    <source>
        <dbReference type="PROSITE" id="PS50110"/>
    </source>
</evidence>
<dbReference type="PROSITE" id="PS51832">
    <property type="entry name" value="HD_GYP"/>
    <property type="match status" value="1"/>
</dbReference>
<dbReference type="SUPFAM" id="SSF52172">
    <property type="entry name" value="CheY-like"/>
    <property type="match status" value="1"/>
</dbReference>
<evidence type="ECO:0000313" key="5">
    <source>
        <dbReference type="EMBL" id="NEX21341.1"/>
    </source>
</evidence>
<evidence type="ECO:0000259" key="3">
    <source>
        <dbReference type="PROSITE" id="PS51831"/>
    </source>
</evidence>
<dbReference type="AlphaFoldDB" id="A0A6P1DWE2"/>
<proteinExistence type="predicted"/>
<dbReference type="InterPro" id="IPR006674">
    <property type="entry name" value="HD_domain"/>
</dbReference>
<dbReference type="SMART" id="SM00471">
    <property type="entry name" value="HDc"/>
    <property type="match status" value="1"/>
</dbReference>
<dbReference type="RefSeq" id="WP_164654442.1">
    <property type="nucleotide sequence ID" value="NZ_JAAIJR010000051.1"/>
</dbReference>
<dbReference type="GO" id="GO:0008081">
    <property type="term" value="F:phosphoric diester hydrolase activity"/>
    <property type="evidence" value="ECO:0007669"/>
    <property type="project" value="UniProtKB-ARBA"/>
</dbReference>
<feature type="domain" description="HD-GYP" evidence="4">
    <location>
        <begin position="142"/>
        <end position="339"/>
    </location>
</feature>
<dbReference type="CDD" id="cd19920">
    <property type="entry name" value="REC_PA4781-like"/>
    <property type="match status" value="1"/>
</dbReference>
<dbReference type="EMBL" id="JAAIJR010000051">
    <property type="protein sequence ID" value="NEX21341.1"/>
    <property type="molecule type" value="Genomic_DNA"/>
</dbReference>
<feature type="domain" description="HD" evidence="3">
    <location>
        <begin position="164"/>
        <end position="288"/>
    </location>
</feature>
<organism evidence="5 6">
    <name type="scientific">Thiorhodococcus mannitoliphagus</name>
    <dbReference type="NCBI Taxonomy" id="329406"/>
    <lineage>
        <taxon>Bacteria</taxon>
        <taxon>Pseudomonadati</taxon>
        <taxon>Pseudomonadota</taxon>
        <taxon>Gammaproteobacteria</taxon>
        <taxon>Chromatiales</taxon>
        <taxon>Chromatiaceae</taxon>
        <taxon>Thiorhodococcus</taxon>
    </lineage>
</organism>
<dbReference type="InterPro" id="IPR011006">
    <property type="entry name" value="CheY-like_superfamily"/>
</dbReference>
<evidence type="ECO:0000256" key="1">
    <source>
        <dbReference type="PROSITE-ProRule" id="PRU00169"/>
    </source>
</evidence>
<dbReference type="InterPro" id="IPR003607">
    <property type="entry name" value="HD/PDEase_dom"/>
</dbReference>